<proteinExistence type="inferred from homology"/>
<keyword evidence="4" id="KW-0732">Signal</keyword>
<dbReference type="Proteomes" id="UP001429601">
    <property type="component" value="Unassembled WGS sequence"/>
</dbReference>
<evidence type="ECO:0000313" key="6">
    <source>
        <dbReference type="EMBL" id="NID05318.1"/>
    </source>
</evidence>
<dbReference type="PANTHER" id="PTHR11705:SF145">
    <property type="entry name" value="PEPTIDASE M14 CARBOXYPEPTIDASE A DOMAIN-CONTAINING PROTEIN"/>
    <property type="match status" value="1"/>
</dbReference>
<sequence>MPRFLATRILFALAAAAPLAIHARDAWITPAEASAFRTTPSYAETQAYLRRLVEAAPDILRMATFGSTPEGRPMTVMIAAKDGDLTPERARAAGKPIVLVQAGIHPGEIEGKDAGLMLLRDIAVTGTLPHLLDHVVLVYIPVYSVDGHENSGPYFRINQNGPETMGFRGQSQYLNLNRDYVKAEAPETRAWLKLWNTWHPDLLMDIHTTDGADYQPDLTWYAEDPHKLPPSIAAWQEQAYAREAMPRFEKLGHIASPYLEFRDGRDITKGIENFGSGPRFSTGYAAIRNRAGLLIETHMLKSYEVRVRASYDVVRSVLEVVNRDPSALLDASRKADAWAASLSATRGATLPVTFKQDPTPKPFTLKGYAFTQTHSDVSNDIWVRYDTSKKKTYEIQSWNDLLPDVSAPLPAAWAIPSQWTPLIDRLDAHGIPYTRLAAARRVTVTRDELTQPKWADKPFEGHHMLKDVAIAPTQEAVELPAGTVIVRTDNVDAVLALNLLDARAPDSLLRWGYLDAIFEAKEYGEPRVLEALARTMMAKDPALKAEFERRLKDDPAFAGNARARLMFFFERSPWYTAQKVGAYPVMRLDAAALRSLPLQEHAP</sequence>
<comment type="caution">
    <text evidence="6">The sequence shown here is derived from an EMBL/GenBank/DDBJ whole genome shotgun (WGS) entry which is preliminary data.</text>
</comment>
<accession>A0ABX0Q471</accession>
<protein>
    <submittedName>
        <fullName evidence="6">Peptidase M14</fullName>
    </submittedName>
</protein>
<evidence type="ECO:0000256" key="2">
    <source>
        <dbReference type="ARBA" id="ARBA00005988"/>
    </source>
</evidence>
<dbReference type="RefSeq" id="WP_167125772.1">
    <property type="nucleotide sequence ID" value="NZ_JAAQQR010000004.1"/>
</dbReference>
<dbReference type="SMART" id="SM00631">
    <property type="entry name" value="Zn_pept"/>
    <property type="match status" value="1"/>
</dbReference>
<name>A0ABX0Q471_9GAMM</name>
<evidence type="ECO:0000259" key="5">
    <source>
        <dbReference type="PROSITE" id="PS52035"/>
    </source>
</evidence>
<evidence type="ECO:0000313" key="7">
    <source>
        <dbReference type="Proteomes" id="UP001429601"/>
    </source>
</evidence>
<dbReference type="Gene3D" id="3.40.630.10">
    <property type="entry name" value="Zn peptidases"/>
    <property type="match status" value="1"/>
</dbReference>
<evidence type="ECO:0000256" key="3">
    <source>
        <dbReference type="PROSITE-ProRule" id="PRU01379"/>
    </source>
</evidence>
<dbReference type="PANTHER" id="PTHR11705">
    <property type="entry name" value="PROTEASE FAMILY M14 CARBOXYPEPTIDASE A,B"/>
    <property type="match status" value="1"/>
</dbReference>
<reference evidence="6 7" key="1">
    <citation type="journal article" date="2011" name="Curr. Microbiol.">
        <title>Luteibacter jiangsuensis sp. nov.: a methamidophos-degrading bacterium isolated from a methamidophos-manufacturing factory.</title>
        <authorList>
            <person name="Wang L."/>
            <person name="Wang G.L."/>
            <person name="Li S.P."/>
            <person name="Jiang J.D."/>
        </authorList>
    </citation>
    <scope>NUCLEOTIDE SEQUENCE [LARGE SCALE GENOMIC DNA]</scope>
    <source>
        <strain evidence="6 7">CGMCC 1.10133</strain>
    </source>
</reference>
<feature type="active site" description="Proton donor/acceptor" evidence="3">
    <location>
        <position position="296"/>
    </location>
</feature>
<gene>
    <name evidence="6" type="ORF">HBF26_10495</name>
</gene>
<organism evidence="6 7">
    <name type="scientific">Luteibacter jiangsuensis</name>
    <dbReference type="NCBI Taxonomy" id="637577"/>
    <lineage>
        <taxon>Bacteria</taxon>
        <taxon>Pseudomonadati</taxon>
        <taxon>Pseudomonadota</taxon>
        <taxon>Gammaproteobacteria</taxon>
        <taxon>Lysobacterales</taxon>
        <taxon>Rhodanobacteraceae</taxon>
        <taxon>Luteibacter</taxon>
    </lineage>
</organism>
<dbReference type="PROSITE" id="PS52035">
    <property type="entry name" value="PEPTIDASE_M14"/>
    <property type="match status" value="1"/>
</dbReference>
<comment type="similarity">
    <text evidence="2 3">Belongs to the peptidase M14 family.</text>
</comment>
<dbReference type="CDD" id="cd06241">
    <property type="entry name" value="M14-like"/>
    <property type="match status" value="1"/>
</dbReference>
<dbReference type="SUPFAM" id="SSF53187">
    <property type="entry name" value="Zn-dependent exopeptidases"/>
    <property type="match status" value="1"/>
</dbReference>
<feature type="chain" id="PRO_5047071964" evidence="4">
    <location>
        <begin position="24"/>
        <end position="603"/>
    </location>
</feature>
<evidence type="ECO:0000256" key="1">
    <source>
        <dbReference type="ARBA" id="ARBA00001947"/>
    </source>
</evidence>
<comment type="cofactor">
    <cofactor evidence="1">
        <name>Zn(2+)</name>
        <dbReference type="ChEBI" id="CHEBI:29105"/>
    </cofactor>
</comment>
<feature type="domain" description="Peptidase M14" evidence="5">
    <location>
        <begin position="38"/>
        <end position="321"/>
    </location>
</feature>
<evidence type="ECO:0000256" key="4">
    <source>
        <dbReference type="SAM" id="SignalP"/>
    </source>
</evidence>
<dbReference type="InterPro" id="IPR000834">
    <property type="entry name" value="Peptidase_M14"/>
</dbReference>
<dbReference type="EMBL" id="JAAQQR010000004">
    <property type="protein sequence ID" value="NID05318.1"/>
    <property type="molecule type" value="Genomic_DNA"/>
</dbReference>
<dbReference type="Pfam" id="PF00246">
    <property type="entry name" value="Peptidase_M14"/>
    <property type="match status" value="1"/>
</dbReference>
<feature type="signal peptide" evidence="4">
    <location>
        <begin position="1"/>
        <end position="23"/>
    </location>
</feature>
<keyword evidence="7" id="KW-1185">Reference proteome</keyword>